<sequence>MTFAKYYPPLFIEEACSYIFYISVRKYINFFNINLIPVFINEKTQVTYFETNSSLAKSIHTFLFI</sequence>
<accession>A0A212K4G5</accession>
<protein>
    <submittedName>
        <fullName evidence="1">Uncharacterized protein</fullName>
    </submittedName>
</protein>
<gene>
    <name evidence="1" type="ORF">KL86DYS1_31399</name>
</gene>
<evidence type="ECO:0000313" key="1">
    <source>
        <dbReference type="EMBL" id="SBW06532.1"/>
    </source>
</evidence>
<proteinExistence type="predicted"/>
<dbReference type="AlphaFoldDB" id="A0A212K4G5"/>
<reference evidence="1" key="1">
    <citation type="submission" date="2016-04" db="EMBL/GenBank/DDBJ databases">
        <authorList>
            <person name="Evans L.H."/>
            <person name="Alamgir A."/>
            <person name="Owens N."/>
            <person name="Weber N.D."/>
            <person name="Virtaneva K."/>
            <person name="Barbian K."/>
            <person name="Babar A."/>
            <person name="Rosenke K."/>
        </authorList>
    </citation>
    <scope>NUCLEOTIDE SEQUENCE</scope>
    <source>
        <strain evidence="1">86-1</strain>
    </source>
</reference>
<name>A0A212K4G5_9BACT</name>
<organism evidence="1">
    <name type="scientific">uncultured Dysgonomonas sp</name>
    <dbReference type="NCBI Taxonomy" id="206096"/>
    <lineage>
        <taxon>Bacteria</taxon>
        <taxon>Pseudomonadati</taxon>
        <taxon>Bacteroidota</taxon>
        <taxon>Bacteroidia</taxon>
        <taxon>Bacteroidales</taxon>
        <taxon>Dysgonomonadaceae</taxon>
        <taxon>Dysgonomonas</taxon>
        <taxon>environmental samples</taxon>
    </lineage>
</organism>
<dbReference type="EMBL" id="FLUM01000003">
    <property type="protein sequence ID" value="SBW06532.1"/>
    <property type="molecule type" value="Genomic_DNA"/>
</dbReference>